<evidence type="ECO:0000256" key="5">
    <source>
        <dbReference type="ARBA" id="ARBA00022989"/>
    </source>
</evidence>
<feature type="transmembrane region" description="Helical" evidence="7">
    <location>
        <begin position="271"/>
        <end position="288"/>
    </location>
</feature>
<dbReference type="Pfam" id="PF07690">
    <property type="entry name" value="MFS_1"/>
    <property type="match status" value="1"/>
</dbReference>
<feature type="transmembrane region" description="Helical" evidence="7">
    <location>
        <begin position="359"/>
        <end position="380"/>
    </location>
</feature>
<feature type="transmembrane region" description="Helical" evidence="7">
    <location>
        <begin position="238"/>
        <end position="259"/>
    </location>
</feature>
<evidence type="ECO:0000256" key="3">
    <source>
        <dbReference type="ARBA" id="ARBA00022448"/>
    </source>
</evidence>
<comment type="similarity">
    <text evidence="2">Belongs to the major facilitator superfamily.</text>
</comment>
<keyword evidence="4 7" id="KW-0812">Transmembrane</keyword>
<proteinExistence type="inferred from homology"/>
<comment type="caution">
    <text evidence="9">The sequence shown here is derived from an EMBL/GenBank/DDBJ whole genome shotgun (WGS) entry which is preliminary data.</text>
</comment>
<feature type="transmembrane region" description="Helical" evidence="7">
    <location>
        <begin position="159"/>
        <end position="181"/>
    </location>
</feature>
<sequence length="390" mass="41895">MKLRSVFVAASSLVYFMIGFTAQSINSALPAIAVELEMSYDMTGLVLGLPSFVYQIAVLIAAVISRKFGPFLAAATGITCITFSVVFMALSRTYSTFLTGRLMFGLGLGITEISIALCVSHLAFEKTGGVLNLVYSFFALGSIVAPVFVSLALSDTSKWPIPIFVASALFFFISLLSWIVWKKSSVESSPSVERRRPALPKDAVFWLITVGGLMYVGYEMGLFSWLSTFIYEEKSASLRVASLMPSLLAFGLFVGRIITGFVVDKVGLQRTLVVLGLISSVGFSLSFLTANPIVLALGVFTTGLGFSGTFPTLQAIMVSGYRENREAVLSIFAASGSVGVVITNLLVGRISESTNLKLGMLVIGSQILAALAVFITISLLHRKRLRKGLN</sequence>
<accession>A0A7C1CU67</accession>
<dbReference type="EMBL" id="DSBT01000085">
    <property type="protein sequence ID" value="HDP77138.1"/>
    <property type="molecule type" value="Genomic_DNA"/>
</dbReference>
<dbReference type="AlphaFoldDB" id="A0A7C1CU67"/>
<dbReference type="Proteomes" id="UP000886198">
    <property type="component" value="Unassembled WGS sequence"/>
</dbReference>
<feature type="transmembrane region" description="Helical" evidence="7">
    <location>
        <begin position="328"/>
        <end position="347"/>
    </location>
</feature>
<dbReference type="GO" id="GO:0016020">
    <property type="term" value="C:membrane"/>
    <property type="evidence" value="ECO:0007669"/>
    <property type="project" value="TreeGrafter"/>
</dbReference>
<protein>
    <submittedName>
        <fullName evidence="9">MFS transporter</fullName>
    </submittedName>
</protein>
<feature type="transmembrane region" description="Helical" evidence="7">
    <location>
        <begin position="71"/>
        <end position="90"/>
    </location>
</feature>
<feature type="transmembrane region" description="Helical" evidence="7">
    <location>
        <begin position="43"/>
        <end position="64"/>
    </location>
</feature>
<feature type="transmembrane region" description="Helical" evidence="7">
    <location>
        <begin position="102"/>
        <end position="124"/>
    </location>
</feature>
<dbReference type="PANTHER" id="PTHR23514">
    <property type="entry name" value="BYPASS OF STOP CODON PROTEIN 6"/>
    <property type="match status" value="1"/>
</dbReference>
<dbReference type="InterPro" id="IPR011701">
    <property type="entry name" value="MFS"/>
</dbReference>
<feature type="transmembrane region" description="Helical" evidence="7">
    <location>
        <begin position="131"/>
        <end position="153"/>
    </location>
</feature>
<evidence type="ECO:0000256" key="4">
    <source>
        <dbReference type="ARBA" id="ARBA00022692"/>
    </source>
</evidence>
<evidence type="ECO:0000259" key="8">
    <source>
        <dbReference type="PROSITE" id="PS50850"/>
    </source>
</evidence>
<evidence type="ECO:0000256" key="1">
    <source>
        <dbReference type="ARBA" id="ARBA00004127"/>
    </source>
</evidence>
<dbReference type="InterPro" id="IPR051788">
    <property type="entry name" value="MFS_Transporter"/>
</dbReference>
<keyword evidence="5 7" id="KW-1133">Transmembrane helix</keyword>
<keyword evidence="3" id="KW-0813">Transport</keyword>
<dbReference type="Gene3D" id="1.20.1250.20">
    <property type="entry name" value="MFS general substrate transporter like domains"/>
    <property type="match status" value="2"/>
</dbReference>
<reference evidence="9" key="1">
    <citation type="journal article" date="2020" name="mSystems">
        <title>Genome- and Community-Level Interaction Insights into Carbon Utilization and Element Cycling Functions of Hydrothermarchaeota in Hydrothermal Sediment.</title>
        <authorList>
            <person name="Zhou Z."/>
            <person name="Liu Y."/>
            <person name="Xu W."/>
            <person name="Pan J."/>
            <person name="Luo Z.H."/>
            <person name="Li M."/>
        </authorList>
    </citation>
    <scope>NUCLEOTIDE SEQUENCE [LARGE SCALE GENOMIC DNA]</scope>
    <source>
        <strain evidence="9">SpSt-1179</strain>
    </source>
</reference>
<feature type="transmembrane region" description="Helical" evidence="7">
    <location>
        <begin position="202"/>
        <end position="218"/>
    </location>
</feature>
<gene>
    <name evidence="9" type="ORF">ENN47_02930</name>
</gene>
<dbReference type="PROSITE" id="PS50850">
    <property type="entry name" value="MFS"/>
    <property type="match status" value="1"/>
</dbReference>
<feature type="domain" description="Major facilitator superfamily (MFS) profile" evidence="8">
    <location>
        <begin position="7"/>
        <end position="384"/>
    </location>
</feature>
<comment type="subcellular location">
    <subcellularLocation>
        <location evidence="1">Endomembrane system</location>
        <topology evidence="1">Multi-pass membrane protein</topology>
    </subcellularLocation>
</comment>
<dbReference type="InterPro" id="IPR020846">
    <property type="entry name" value="MFS_dom"/>
</dbReference>
<dbReference type="SUPFAM" id="SSF103473">
    <property type="entry name" value="MFS general substrate transporter"/>
    <property type="match status" value="1"/>
</dbReference>
<name>A0A7C1CU67_9BACT</name>
<dbReference type="GO" id="GO:0012505">
    <property type="term" value="C:endomembrane system"/>
    <property type="evidence" value="ECO:0007669"/>
    <property type="project" value="UniProtKB-SubCell"/>
</dbReference>
<keyword evidence="6 7" id="KW-0472">Membrane</keyword>
<evidence type="ECO:0000256" key="2">
    <source>
        <dbReference type="ARBA" id="ARBA00008335"/>
    </source>
</evidence>
<evidence type="ECO:0000256" key="6">
    <source>
        <dbReference type="ARBA" id="ARBA00023136"/>
    </source>
</evidence>
<evidence type="ECO:0000313" key="9">
    <source>
        <dbReference type="EMBL" id="HDP77138.1"/>
    </source>
</evidence>
<dbReference type="InterPro" id="IPR036259">
    <property type="entry name" value="MFS_trans_sf"/>
</dbReference>
<feature type="transmembrane region" description="Helical" evidence="7">
    <location>
        <begin position="294"/>
        <end position="316"/>
    </location>
</feature>
<dbReference type="PANTHER" id="PTHR23514:SF3">
    <property type="entry name" value="BYPASS OF STOP CODON PROTEIN 6"/>
    <property type="match status" value="1"/>
</dbReference>
<dbReference type="GO" id="GO:0022857">
    <property type="term" value="F:transmembrane transporter activity"/>
    <property type="evidence" value="ECO:0007669"/>
    <property type="project" value="InterPro"/>
</dbReference>
<evidence type="ECO:0000256" key="7">
    <source>
        <dbReference type="SAM" id="Phobius"/>
    </source>
</evidence>
<organism evidence="9">
    <name type="scientific">Mesotoga infera</name>
    <dbReference type="NCBI Taxonomy" id="1236046"/>
    <lineage>
        <taxon>Bacteria</taxon>
        <taxon>Thermotogati</taxon>
        <taxon>Thermotogota</taxon>
        <taxon>Thermotogae</taxon>
        <taxon>Kosmotogales</taxon>
        <taxon>Kosmotogaceae</taxon>
        <taxon>Mesotoga</taxon>
    </lineage>
</organism>